<sequence length="177" mass="19387">MSWVRMGTVLSAVGALGMAAGLMVQPLVHAQGTRAFIPQTGHFVYQRFSRDLHAERISDYDASPLFFAEGNTYRGNIPGHFGPLVRTHVAYTGNQVMVRYGHGLNQIIVVMSPSHQPLRPAWQFTEHISGYPGFTGMTDGLWSTLAFHAGNQNITVIGDRALGLLAQWAKQAFDSSS</sequence>
<dbReference type="Proteomes" id="UP000325292">
    <property type="component" value="Chromosome"/>
</dbReference>
<name>A0ABN5H151_9FIRM</name>
<evidence type="ECO:0000313" key="2">
    <source>
        <dbReference type="Proteomes" id="UP000325292"/>
    </source>
</evidence>
<proteinExistence type="predicted"/>
<evidence type="ECO:0000313" key="1">
    <source>
        <dbReference type="EMBL" id="AUW94466.1"/>
    </source>
</evidence>
<reference evidence="1 2" key="1">
    <citation type="journal article" date="2019" name="Sci. Rep.">
        <title>Sulfobacillus thermotolerans: new insights into resistance and metabolic capacities of acidophilic chemolithotrophs.</title>
        <authorList>
            <person name="Panyushkina A.E."/>
            <person name="Babenko V.V."/>
            <person name="Nikitina A.S."/>
            <person name="Selezneva O.V."/>
            <person name="Tsaplina I.A."/>
            <person name="Letarova M.A."/>
            <person name="Kostryukova E.S."/>
            <person name="Letarov A.V."/>
        </authorList>
    </citation>
    <scope>NUCLEOTIDE SEQUENCE [LARGE SCALE GENOMIC DNA]</scope>
    <source>
        <strain evidence="1 2">Kr1</strain>
    </source>
</reference>
<organism evidence="1 2">
    <name type="scientific">Sulfobacillus thermotolerans</name>
    <dbReference type="NCBI Taxonomy" id="338644"/>
    <lineage>
        <taxon>Bacteria</taxon>
        <taxon>Bacillati</taxon>
        <taxon>Bacillota</taxon>
        <taxon>Clostridia</taxon>
        <taxon>Eubacteriales</taxon>
        <taxon>Clostridiales Family XVII. Incertae Sedis</taxon>
        <taxon>Sulfobacillus</taxon>
    </lineage>
</organism>
<keyword evidence="2" id="KW-1185">Reference proteome</keyword>
<protein>
    <submittedName>
        <fullName evidence="1">Uncharacterized protein</fullName>
    </submittedName>
</protein>
<accession>A0ABN5H151</accession>
<gene>
    <name evidence="1" type="ORF">BXT84_11370</name>
</gene>
<dbReference type="EMBL" id="CP019454">
    <property type="protein sequence ID" value="AUW94466.1"/>
    <property type="molecule type" value="Genomic_DNA"/>
</dbReference>